<gene>
    <name evidence="1" type="ORF">FRUB_05598</name>
</gene>
<dbReference type="AlphaFoldDB" id="A0A225DMC7"/>
<evidence type="ECO:0000313" key="1">
    <source>
        <dbReference type="EMBL" id="OWK39708.1"/>
    </source>
</evidence>
<dbReference type="EMBL" id="NIDE01000009">
    <property type="protein sequence ID" value="OWK39708.1"/>
    <property type="molecule type" value="Genomic_DNA"/>
</dbReference>
<sequence length="172" mass="18869">MVGGTYRWVVTDLQSTNGLYVRVTRTPLSDRGEIIVGRGRYRYDGPAPTGDGTVDHLPGDPTPTGSTVGWGNAPSGTAHATLTELISGGIGNRVVLTGQEYWIGTDPTCAIRRPDDPFCESRHVRLYRNSKGGWTAEHPKTANGLWVKVDQVVADAKIFQFQIGEQRFRLRT</sequence>
<dbReference type="Gene3D" id="2.60.200.20">
    <property type="match status" value="1"/>
</dbReference>
<dbReference type="Proteomes" id="UP000214646">
    <property type="component" value="Unassembled WGS sequence"/>
</dbReference>
<keyword evidence="2" id="KW-1185">Reference proteome</keyword>
<name>A0A225DMC7_9BACT</name>
<proteinExistence type="predicted"/>
<organism evidence="1 2">
    <name type="scientific">Fimbriiglobus ruber</name>
    <dbReference type="NCBI Taxonomy" id="1908690"/>
    <lineage>
        <taxon>Bacteria</taxon>
        <taxon>Pseudomonadati</taxon>
        <taxon>Planctomycetota</taxon>
        <taxon>Planctomycetia</taxon>
        <taxon>Gemmatales</taxon>
        <taxon>Gemmataceae</taxon>
        <taxon>Fimbriiglobus</taxon>
    </lineage>
</organism>
<protein>
    <recommendedName>
        <fullName evidence="3">FHA domain-containing protein</fullName>
    </recommendedName>
</protein>
<reference evidence="2" key="1">
    <citation type="submission" date="2017-06" db="EMBL/GenBank/DDBJ databases">
        <title>Genome analysis of Fimbriiglobus ruber SP5, the first member of the order Planctomycetales with confirmed chitinolytic capability.</title>
        <authorList>
            <person name="Ravin N.V."/>
            <person name="Rakitin A.L."/>
            <person name="Ivanova A.A."/>
            <person name="Beletsky A.V."/>
            <person name="Kulichevskaya I.S."/>
            <person name="Mardanov A.V."/>
            <person name="Dedysh S.N."/>
        </authorList>
    </citation>
    <scope>NUCLEOTIDE SEQUENCE [LARGE SCALE GENOMIC DNA]</scope>
    <source>
        <strain evidence="2">SP5</strain>
    </source>
</reference>
<accession>A0A225DMC7</accession>
<evidence type="ECO:0000313" key="2">
    <source>
        <dbReference type="Proteomes" id="UP000214646"/>
    </source>
</evidence>
<dbReference type="SUPFAM" id="SSF49879">
    <property type="entry name" value="SMAD/FHA domain"/>
    <property type="match status" value="2"/>
</dbReference>
<evidence type="ECO:0008006" key="3">
    <source>
        <dbReference type="Google" id="ProtNLM"/>
    </source>
</evidence>
<comment type="caution">
    <text evidence="1">The sequence shown here is derived from an EMBL/GenBank/DDBJ whole genome shotgun (WGS) entry which is preliminary data.</text>
</comment>
<dbReference type="InterPro" id="IPR008984">
    <property type="entry name" value="SMAD_FHA_dom_sf"/>
</dbReference>
<dbReference type="CDD" id="cd00060">
    <property type="entry name" value="FHA"/>
    <property type="match status" value="1"/>
</dbReference>